<dbReference type="CDD" id="cd00431">
    <property type="entry name" value="cysteine_hydrolases"/>
    <property type="match status" value="1"/>
</dbReference>
<gene>
    <name evidence="3" type="ORF">K1X15_15850</name>
</gene>
<dbReference type="SUPFAM" id="SSF52499">
    <property type="entry name" value="Isochorismatase-like hydrolases"/>
    <property type="match status" value="1"/>
</dbReference>
<accession>A0ABX8WBI7</accession>
<dbReference type="InterPro" id="IPR050272">
    <property type="entry name" value="Isochorismatase-like_hydrls"/>
</dbReference>
<dbReference type="PANTHER" id="PTHR43540:SF6">
    <property type="entry name" value="ISOCHORISMATASE-LIKE DOMAIN-CONTAINING PROTEIN"/>
    <property type="match status" value="1"/>
</dbReference>
<dbReference type="Gene3D" id="3.40.50.850">
    <property type="entry name" value="Isochorismatase-like"/>
    <property type="match status" value="1"/>
</dbReference>
<keyword evidence="1 3" id="KW-0378">Hydrolase</keyword>
<dbReference type="RefSeq" id="WP_220304568.1">
    <property type="nucleotide sequence ID" value="NZ_CP080590.1"/>
</dbReference>
<reference evidence="3 4" key="1">
    <citation type="submission" date="2021-08" db="EMBL/GenBank/DDBJ databases">
        <title>Devosia salina sp. nov., isolated from the South China Sea sediment.</title>
        <authorList>
            <person name="Zhou Z."/>
        </authorList>
    </citation>
    <scope>NUCLEOTIDE SEQUENCE [LARGE SCALE GENOMIC DNA]</scope>
    <source>
        <strain evidence="3 4">SCS-3</strain>
    </source>
</reference>
<dbReference type="Pfam" id="PF00857">
    <property type="entry name" value="Isochorismatase"/>
    <property type="match status" value="1"/>
</dbReference>
<dbReference type="Proteomes" id="UP000825799">
    <property type="component" value="Chromosome"/>
</dbReference>
<dbReference type="InterPro" id="IPR036380">
    <property type="entry name" value="Isochorismatase-like_sf"/>
</dbReference>
<evidence type="ECO:0000259" key="2">
    <source>
        <dbReference type="Pfam" id="PF00857"/>
    </source>
</evidence>
<proteinExistence type="predicted"/>
<feature type="domain" description="Isochorismatase-like" evidence="2">
    <location>
        <begin position="6"/>
        <end position="182"/>
    </location>
</feature>
<evidence type="ECO:0000313" key="4">
    <source>
        <dbReference type="Proteomes" id="UP000825799"/>
    </source>
</evidence>
<name>A0ABX8WBI7_9HYPH</name>
<dbReference type="PANTHER" id="PTHR43540">
    <property type="entry name" value="PEROXYUREIDOACRYLATE/UREIDOACRYLATE AMIDOHYDROLASE-RELATED"/>
    <property type="match status" value="1"/>
</dbReference>
<organism evidence="3 4">
    <name type="scientific">Devosia salina</name>
    <dbReference type="NCBI Taxonomy" id="2860336"/>
    <lineage>
        <taxon>Bacteria</taxon>
        <taxon>Pseudomonadati</taxon>
        <taxon>Pseudomonadota</taxon>
        <taxon>Alphaproteobacteria</taxon>
        <taxon>Hyphomicrobiales</taxon>
        <taxon>Devosiaceae</taxon>
        <taxon>Devosia</taxon>
    </lineage>
</organism>
<evidence type="ECO:0000256" key="1">
    <source>
        <dbReference type="ARBA" id="ARBA00022801"/>
    </source>
</evidence>
<dbReference type="EMBL" id="CP080590">
    <property type="protein sequence ID" value="QYO76076.1"/>
    <property type="molecule type" value="Genomic_DNA"/>
</dbReference>
<protein>
    <submittedName>
        <fullName evidence="3">Cysteine hydrolase</fullName>
    </submittedName>
</protein>
<keyword evidence="4" id="KW-1185">Reference proteome</keyword>
<dbReference type="InterPro" id="IPR000868">
    <property type="entry name" value="Isochorismatase-like_dom"/>
</dbReference>
<evidence type="ECO:0000313" key="3">
    <source>
        <dbReference type="EMBL" id="QYO76076.1"/>
    </source>
</evidence>
<dbReference type="GO" id="GO:0016787">
    <property type="term" value="F:hydrolase activity"/>
    <property type="evidence" value="ECO:0007669"/>
    <property type="project" value="UniProtKB-KW"/>
</dbReference>
<sequence length="195" mass="22010">MNGGMHICVDMQRMFAEDTPWHAPWLRRILPAVVALSEKFAAHTIFTRFIPPEDDRSAPGAWQRVYARWPDMIRDRLNPELIELVPSLGRLAPPALLLDKPTYSPWLDGRLHQLLQMNAVRTVLISGGETDVCVLATLLGAIDYGYKVVLAEDALYGSADQTHDAILTVYRSRFQQQLTVCSTEDVLTHWDDLVA</sequence>